<dbReference type="AlphaFoldDB" id="A0A2M6YU80"/>
<dbReference type="PANTHER" id="PTHR13504:SF38">
    <property type="entry name" value="FIDO DOMAIN-CONTAINING PROTEIN"/>
    <property type="match status" value="1"/>
</dbReference>
<dbReference type="PROSITE" id="PS51459">
    <property type="entry name" value="FIDO"/>
    <property type="match status" value="1"/>
</dbReference>
<evidence type="ECO:0000256" key="1">
    <source>
        <dbReference type="PIRSR" id="PIRSR640198-1"/>
    </source>
</evidence>
<dbReference type="InterPro" id="IPR040198">
    <property type="entry name" value="Fido_containing"/>
</dbReference>
<comment type="caution">
    <text evidence="4">The sequence shown here is derived from an EMBL/GenBank/DDBJ whole genome shotgun (WGS) entry which is preliminary data.</text>
</comment>
<organism evidence="4 5">
    <name type="scientific">Candidatus Roizmanbacteria bacterium CG07_land_8_20_14_0_80_34_15</name>
    <dbReference type="NCBI Taxonomy" id="1974849"/>
    <lineage>
        <taxon>Bacteria</taxon>
        <taxon>Candidatus Roizmaniibacteriota</taxon>
    </lineage>
</organism>
<accession>A0A2M6YU80</accession>
<dbReference type="EMBL" id="PEWY01000083">
    <property type="protein sequence ID" value="PIU37031.1"/>
    <property type="molecule type" value="Genomic_DNA"/>
</dbReference>
<dbReference type="InterPro" id="IPR036597">
    <property type="entry name" value="Fido-like_dom_sf"/>
</dbReference>
<reference evidence="5" key="1">
    <citation type="submission" date="2017-09" db="EMBL/GenBank/DDBJ databases">
        <title>Depth-based differentiation of microbial function through sediment-hosted aquifers and enrichment of novel symbionts in the deep terrestrial subsurface.</title>
        <authorList>
            <person name="Probst A.J."/>
            <person name="Ladd B."/>
            <person name="Jarett J.K."/>
            <person name="Geller-Mcgrath D.E."/>
            <person name="Sieber C.M.K."/>
            <person name="Emerson J.B."/>
            <person name="Anantharaman K."/>
            <person name="Thomas B.C."/>
            <person name="Malmstrom R."/>
            <person name="Stieglmeier M."/>
            <person name="Klingl A."/>
            <person name="Woyke T."/>
            <person name="Ryan C.M."/>
            <person name="Banfield J.F."/>
        </authorList>
    </citation>
    <scope>NUCLEOTIDE SEQUENCE [LARGE SCALE GENOMIC DNA]</scope>
</reference>
<evidence type="ECO:0000313" key="5">
    <source>
        <dbReference type="Proteomes" id="UP000230184"/>
    </source>
</evidence>
<dbReference type="Gene3D" id="1.10.3290.10">
    <property type="entry name" value="Fido-like domain"/>
    <property type="match status" value="1"/>
</dbReference>
<keyword evidence="2" id="KW-0067">ATP-binding</keyword>
<evidence type="ECO:0000259" key="3">
    <source>
        <dbReference type="PROSITE" id="PS51459"/>
    </source>
</evidence>
<feature type="domain" description="Fido" evidence="3">
    <location>
        <begin position="1"/>
        <end position="69"/>
    </location>
</feature>
<dbReference type="SUPFAM" id="SSF140931">
    <property type="entry name" value="Fic-like"/>
    <property type="match status" value="1"/>
</dbReference>
<gene>
    <name evidence="4" type="ORF">COT02_02935</name>
</gene>
<dbReference type="PANTHER" id="PTHR13504">
    <property type="entry name" value="FIDO DOMAIN-CONTAINING PROTEIN DDB_G0283145"/>
    <property type="match status" value="1"/>
</dbReference>
<keyword evidence="2" id="KW-0547">Nucleotide-binding</keyword>
<dbReference type="Proteomes" id="UP000230184">
    <property type="component" value="Unassembled WGS sequence"/>
</dbReference>
<dbReference type="GO" id="GO:0005524">
    <property type="term" value="F:ATP binding"/>
    <property type="evidence" value="ECO:0007669"/>
    <property type="project" value="UniProtKB-KW"/>
</dbReference>
<dbReference type="Pfam" id="PF02661">
    <property type="entry name" value="Fic"/>
    <property type="match status" value="1"/>
</dbReference>
<evidence type="ECO:0000313" key="4">
    <source>
        <dbReference type="EMBL" id="PIU37031.1"/>
    </source>
</evidence>
<sequence length="81" mass="9655">MLLRFIFIHPFIDYNGRSARMFTSYILMRLNLPIIEINTEKSKDRKDYIRALQKADEGDYQDLENIISKTLNESMLNIINK</sequence>
<dbReference type="InterPro" id="IPR003812">
    <property type="entry name" value="Fido"/>
</dbReference>
<evidence type="ECO:0000256" key="2">
    <source>
        <dbReference type="PIRSR" id="PIRSR640198-2"/>
    </source>
</evidence>
<name>A0A2M6YU80_9BACT</name>
<feature type="active site" evidence="1">
    <location>
        <position position="9"/>
    </location>
</feature>
<feature type="binding site" evidence="2">
    <location>
        <begin position="13"/>
        <end position="20"/>
    </location>
    <ligand>
        <name>ATP</name>
        <dbReference type="ChEBI" id="CHEBI:30616"/>
    </ligand>
</feature>
<proteinExistence type="predicted"/>
<protein>
    <recommendedName>
        <fullName evidence="3">Fido domain-containing protein</fullName>
    </recommendedName>
</protein>